<evidence type="ECO:0000313" key="2">
    <source>
        <dbReference type="Proteomes" id="UP000298663"/>
    </source>
</evidence>
<accession>A0A4U8UKE3</accession>
<proteinExistence type="predicted"/>
<dbReference type="AlphaFoldDB" id="A0A4U8UKE3"/>
<protein>
    <submittedName>
        <fullName evidence="1">Uncharacterized protein</fullName>
    </submittedName>
</protein>
<dbReference type="EMBL" id="AZBU02000001">
    <property type="protein sequence ID" value="TMS32989.1"/>
    <property type="molecule type" value="Genomic_DNA"/>
</dbReference>
<name>A0A4U8UKE3_STECR</name>
<comment type="caution">
    <text evidence="1">The sequence shown here is derived from an EMBL/GenBank/DDBJ whole genome shotgun (WGS) entry which is preliminary data.</text>
</comment>
<reference evidence="1 2" key="1">
    <citation type="journal article" date="2015" name="Genome Biol.">
        <title>Comparative genomics of Steinernema reveals deeply conserved gene regulatory networks.</title>
        <authorList>
            <person name="Dillman A.R."/>
            <person name="Macchietto M."/>
            <person name="Porter C.F."/>
            <person name="Rogers A."/>
            <person name="Williams B."/>
            <person name="Antoshechkin I."/>
            <person name="Lee M.M."/>
            <person name="Goodwin Z."/>
            <person name="Lu X."/>
            <person name="Lewis E.E."/>
            <person name="Goodrich-Blair H."/>
            <person name="Stock S.P."/>
            <person name="Adams B.J."/>
            <person name="Sternberg P.W."/>
            <person name="Mortazavi A."/>
        </authorList>
    </citation>
    <scope>NUCLEOTIDE SEQUENCE [LARGE SCALE GENOMIC DNA]</scope>
    <source>
        <strain evidence="1 2">ALL</strain>
    </source>
</reference>
<organism evidence="1 2">
    <name type="scientific">Steinernema carpocapsae</name>
    <name type="common">Entomopathogenic nematode</name>
    <dbReference type="NCBI Taxonomy" id="34508"/>
    <lineage>
        <taxon>Eukaryota</taxon>
        <taxon>Metazoa</taxon>
        <taxon>Ecdysozoa</taxon>
        <taxon>Nematoda</taxon>
        <taxon>Chromadorea</taxon>
        <taxon>Rhabditida</taxon>
        <taxon>Tylenchina</taxon>
        <taxon>Panagrolaimomorpha</taxon>
        <taxon>Strongyloidoidea</taxon>
        <taxon>Steinernematidae</taxon>
        <taxon>Steinernema</taxon>
    </lineage>
</organism>
<sequence length="86" mass="9565">MMYQFLRAVSHCCSRRVRDSHVGSLLIFFKEGMHGNKRTGRSIIHIAVSRICRAPNAPYTVVGKSRSGTGIRVAIQELLDRLLAPG</sequence>
<dbReference type="EMBL" id="CM016762">
    <property type="protein sequence ID" value="TMS32989.1"/>
    <property type="molecule type" value="Genomic_DNA"/>
</dbReference>
<reference evidence="1 2" key="2">
    <citation type="journal article" date="2019" name="G3 (Bethesda)">
        <title>Hybrid Assembly of the Genome of the Entomopathogenic Nematode Steinernema carpocapsae Identifies the X-Chromosome.</title>
        <authorList>
            <person name="Serra L."/>
            <person name="Macchietto M."/>
            <person name="Macias-Munoz A."/>
            <person name="McGill C.J."/>
            <person name="Rodriguez I.M."/>
            <person name="Rodriguez B."/>
            <person name="Murad R."/>
            <person name="Mortazavi A."/>
        </authorList>
    </citation>
    <scope>NUCLEOTIDE SEQUENCE [LARGE SCALE GENOMIC DNA]</scope>
    <source>
        <strain evidence="1 2">ALL</strain>
    </source>
</reference>
<keyword evidence="2" id="KW-1185">Reference proteome</keyword>
<evidence type="ECO:0000313" key="1">
    <source>
        <dbReference type="EMBL" id="TMS32989.1"/>
    </source>
</evidence>
<dbReference type="Proteomes" id="UP000298663">
    <property type="component" value="Chromosome X"/>
</dbReference>
<gene>
    <name evidence="1" type="ORF">L596_000773</name>
</gene>